<gene>
    <name evidence="5" type="ORF">HPP92_010058</name>
</gene>
<evidence type="ECO:0000256" key="3">
    <source>
        <dbReference type="ARBA" id="ARBA00022884"/>
    </source>
</evidence>
<dbReference type="GO" id="GO:0003723">
    <property type="term" value="F:RNA binding"/>
    <property type="evidence" value="ECO:0007669"/>
    <property type="project" value="UniProtKB-KW"/>
</dbReference>
<evidence type="ECO:0000313" key="5">
    <source>
        <dbReference type="EMBL" id="KAG0485979.1"/>
    </source>
</evidence>
<evidence type="ECO:0000256" key="1">
    <source>
        <dbReference type="ARBA" id="ARBA00022490"/>
    </source>
</evidence>
<evidence type="ECO:0000313" key="6">
    <source>
        <dbReference type="Proteomes" id="UP000636800"/>
    </source>
</evidence>
<keyword evidence="1" id="KW-0963">Cytoplasm</keyword>
<sequence>MCAPRSVYSWDIVIQRVGNKLFFDKRDGSQLDLLSVNETSSEPLPEAKEDINSAHSLSVEATYINQNFSQQVLVRDGNKVTFDEPNPFASEGEEVASVAYRVPTLEVG</sequence>
<keyword evidence="4" id="KW-0648">Protein biosynthesis</keyword>
<evidence type="ECO:0008006" key="7">
    <source>
        <dbReference type="Google" id="ProtNLM"/>
    </source>
</evidence>
<evidence type="ECO:0000256" key="2">
    <source>
        <dbReference type="ARBA" id="ARBA00022540"/>
    </source>
</evidence>
<reference evidence="5 6" key="1">
    <citation type="journal article" date="2020" name="Nat. Food">
        <title>A phased Vanilla planifolia genome enables genetic improvement of flavour and production.</title>
        <authorList>
            <person name="Hasing T."/>
            <person name="Tang H."/>
            <person name="Brym M."/>
            <person name="Khazi F."/>
            <person name="Huang T."/>
            <person name="Chambers A.H."/>
        </authorList>
    </citation>
    <scope>NUCLEOTIDE SEQUENCE [LARGE SCALE GENOMIC DNA]</scope>
    <source>
        <tissue evidence="5">Leaf</tissue>
    </source>
</reference>
<proteinExistence type="predicted"/>
<organism evidence="5 6">
    <name type="scientific">Vanilla planifolia</name>
    <name type="common">Vanilla</name>
    <dbReference type="NCBI Taxonomy" id="51239"/>
    <lineage>
        <taxon>Eukaryota</taxon>
        <taxon>Viridiplantae</taxon>
        <taxon>Streptophyta</taxon>
        <taxon>Embryophyta</taxon>
        <taxon>Tracheophyta</taxon>
        <taxon>Spermatophyta</taxon>
        <taxon>Magnoliopsida</taxon>
        <taxon>Liliopsida</taxon>
        <taxon>Asparagales</taxon>
        <taxon>Orchidaceae</taxon>
        <taxon>Vanilloideae</taxon>
        <taxon>Vanilleae</taxon>
        <taxon>Vanilla</taxon>
    </lineage>
</organism>
<dbReference type="PANTHER" id="PTHR12399">
    <property type="entry name" value="EUKARYOTIC TRANSLATION INITIATION FACTOR 3 SUBUNIT 7"/>
    <property type="match status" value="1"/>
</dbReference>
<dbReference type="Proteomes" id="UP000636800">
    <property type="component" value="Unassembled WGS sequence"/>
</dbReference>
<accession>A0A835V3F7</accession>
<keyword evidence="3" id="KW-0694">RNA-binding</keyword>
<dbReference type="Pfam" id="PF05091">
    <property type="entry name" value="eIF-3_zeta"/>
    <property type="match status" value="1"/>
</dbReference>
<protein>
    <recommendedName>
        <fullName evidence="7">Eukaryotic translation initiation factor 3 subunit D</fullName>
    </recommendedName>
</protein>
<dbReference type="AlphaFoldDB" id="A0A835V3F7"/>
<evidence type="ECO:0000256" key="4">
    <source>
        <dbReference type="ARBA" id="ARBA00022917"/>
    </source>
</evidence>
<dbReference type="OrthoDB" id="411524at2759"/>
<dbReference type="InterPro" id="IPR007783">
    <property type="entry name" value="eIF3d"/>
</dbReference>
<keyword evidence="6" id="KW-1185">Reference proteome</keyword>
<dbReference type="PANTHER" id="PTHR12399:SF3">
    <property type="entry name" value="EUKARYOTIC TRANSLATION INITIATION FACTOR 3 SUBUNIT D"/>
    <property type="match status" value="1"/>
</dbReference>
<dbReference type="GO" id="GO:0005852">
    <property type="term" value="C:eukaryotic translation initiation factor 3 complex"/>
    <property type="evidence" value="ECO:0007669"/>
    <property type="project" value="InterPro"/>
</dbReference>
<name>A0A835V3F7_VANPL</name>
<dbReference type="GO" id="GO:0003743">
    <property type="term" value="F:translation initiation factor activity"/>
    <property type="evidence" value="ECO:0007669"/>
    <property type="project" value="UniProtKB-KW"/>
</dbReference>
<comment type="caution">
    <text evidence="5">The sequence shown here is derived from an EMBL/GenBank/DDBJ whole genome shotgun (WGS) entry which is preliminary data.</text>
</comment>
<dbReference type="EMBL" id="JADCNL010000004">
    <property type="protein sequence ID" value="KAG0485979.1"/>
    <property type="molecule type" value="Genomic_DNA"/>
</dbReference>
<keyword evidence="2" id="KW-0396">Initiation factor</keyword>